<feature type="non-terminal residue" evidence="2">
    <location>
        <position position="563"/>
    </location>
</feature>
<name>A0AAD4DY74_9AGAM</name>
<proteinExistence type="predicted"/>
<comment type="caution">
    <text evidence="2">The sequence shown here is derived from an EMBL/GenBank/DDBJ whole genome shotgun (WGS) entry which is preliminary data.</text>
</comment>
<keyword evidence="1" id="KW-1133">Transmembrane helix</keyword>
<protein>
    <submittedName>
        <fullName evidence="2">Uncharacterized protein</fullName>
    </submittedName>
</protein>
<dbReference type="Proteomes" id="UP001195769">
    <property type="component" value="Unassembled WGS sequence"/>
</dbReference>
<dbReference type="EMBL" id="JABBWK010000062">
    <property type="protein sequence ID" value="KAG1895832.1"/>
    <property type="molecule type" value="Genomic_DNA"/>
</dbReference>
<evidence type="ECO:0000313" key="3">
    <source>
        <dbReference type="Proteomes" id="UP001195769"/>
    </source>
</evidence>
<dbReference type="AlphaFoldDB" id="A0AAD4DY74"/>
<evidence type="ECO:0000313" key="2">
    <source>
        <dbReference type="EMBL" id="KAG1895832.1"/>
    </source>
</evidence>
<organism evidence="2 3">
    <name type="scientific">Suillus fuscotomentosus</name>
    <dbReference type="NCBI Taxonomy" id="1912939"/>
    <lineage>
        <taxon>Eukaryota</taxon>
        <taxon>Fungi</taxon>
        <taxon>Dikarya</taxon>
        <taxon>Basidiomycota</taxon>
        <taxon>Agaricomycotina</taxon>
        <taxon>Agaricomycetes</taxon>
        <taxon>Agaricomycetidae</taxon>
        <taxon>Boletales</taxon>
        <taxon>Suillineae</taxon>
        <taxon>Suillaceae</taxon>
        <taxon>Suillus</taxon>
    </lineage>
</organism>
<dbReference type="GeneID" id="64657029"/>
<gene>
    <name evidence="2" type="ORF">F5891DRAFT_1057097</name>
</gene>
<accession>A0AAD4DY74</accession>
<feature type="transmembrane region" description="Helical" evidence="1">
    <location>
        <begin position="478"/>
        <end position="501"/>
    </location>
</feature>
<keyword evidence="1" id="KW-0472">Membrane</keyword>
<evidence type="ECO:0000256" key="1">
    <source>
        <dbReference type="SAM" id="Phobius"/>
    </source>
</evidence>
<reference evidence="2" key="1">
    <citation type="journal article" date="2020" name="New Phytol.">
        <title>Comparative genomics reveals dynamic genome evolution in host specialist ectomycorrhizal fungi.</title>
        <authorList>
            <person name="Lofgren L.A."/>
            <person name="Nguyen N.H."/>
            <person name="Vilgalys R."/>
            <person name="Ruytinx J."/>
            <person name="Liao H.L."/>
            <person name="Branco S."/>
            <person name="Kuo A."/>
            <person name="LaButti K."/>
            <person name="Lipzen A."/>
            <person name="Andreopoulos W."/>
            <person name="Pangilinan J."/>
            <person name="Riley R."/>
            <person name="Hundley H."/>
            <person name="Na H."/>
            <person name="Barry K."/>
            <person name="Grigoriev I.V."/>
            <person name="Stajich J.E."/>
            <person name="Kennedy P.G."/>
        </authorList>
    </citation>
    <scope>NUCLEOTIDE SEQUENCE</scope>
    <source>
        <strain evidence="2">FC203</strain>
    </source>
</reference>
<sequence>MNSCPGPGSNLSDINNRHTAGSREMVYLHRQAFLGFSTLWKYLKALSNGLFSPSLTLFRRLFGGLLNVPHSCFSRNPISSFLSIYRPADSGFSIQSDASAGVAAISLRGIPTVPANASNNIACSLAPVAMSPLAQSGMINLQSQSHQHSAPPVVPNIHCRRKVPFIASSVQRYGKDIKIEPSSGIESIHPAVRQYPKRHLPTDWEAHVHPEGALYFYHPGKRVFTDTNVQDFLDDLNNCADDLRALAESNNIDLTHIELTLQLGKHPNTGERVCSYYFADRVERTIFWLHKLDTEDLFNGVRGVEEHSHICYVIQSQYWMHCELYPNNREEESQKGLLAELREIIVHASADVITSETSLPLKILDLIDHLKETTSKECGPYSICVIGASLTLSNRNPSQILNFCGQSCARLAADQSIYFTDDEHIVKSVISWIMELLCFGAPHAQMKELRRVWSTVMLTVDLTFLAVPSVNADESQSVTIIAAYLATFCVIGSLVVSILLAGQNRKYGNVSADTANDKFIFGEKALAILHGLPFALLMWGMIFFLIAFSSLVFKSTSDILRGI</sequence>
<keyword evidence="3" id="KW-1185">Reference proteome</keyword>
<feature type="transmembrane region" description="Helical" evidence="1">
    <location>
        <begin position="526"/>
        <end position="553"/>
    </location>
</feature>
<dbReference type="RefSeq" id="XP_041221408.1">
    <property type="nucleotide sequence ID" value="XM_041362731.1"/>
</dbReference>
<keyword evidence="1" id="KW-0812">Transmembrane</keyword>